<name>A0AAV7KEW4_9METZ</name>
<proteinExistence type="inferred from homology"/>
<gene>
    <name evidence="7" type="ORF">LOD99_10628</name>
</gene>
<sequence>MGNHFPGVAGDANNNCSYCALGYSLGWTGQGVFHTHDETTPEFFRDKEGKAQLAMEKEKEIIHKHVDAANENPEYFKDLENVIQFDPLTFLQKDIQIGQKEVSAANQSIQNFFNHSGIDPKKELQFDLVIALAKLSKYRIRERILIPKETDMMIEHAKRGNFNEALKILKNYPGIVNYIPAHRAWGLIHQAAYFNNYEAIENILQNPKCDPFLRTKLSRDGKVEPGTTAREIAKDVQVKELISKHQEDKTIELKRRSMETLVKIDSEKDIQVESILLMLNCFENVLYPKNLQSKASLLYSNLMLDIFDFINTGDRWEIGRKEISLQLQSLDISDACFLATGKVDGDILSGVTETKSSFYSRVIQLYTRECSINNSDYSSKFYTALNFSFLTHGCKASFITGEDLGLAAYGALLNSILMYWGKLIPTREPTYRGMSLKEEQIEKYEVGQPITWLCFSSSSLHHGMAETFGSVTFIFDNSHQTKYAAKSIKQASQFPGEEEFLYPSGAKFRITKIMKNKGEKPKIWMSLEEY</sequence>
<organism evidence="7 8">
    <name type="scientific">Oopsacas minuta</name>
    <dbReference type="NCBI Taxonomy" id="111878"/>
    <lineage>
        <taxon>Eukaryota</taxon>
        <taxon>Metazoa</taxon>
        <taxon>Porifera</taxon>
        <taxon>Hexactinellida</taxon>
        <taxon>Hexasterophora</taxon>
        <taxon>Lyssacinosida</taxon>
        <taxon>Leucopsacidae</taxon>
        <taxon>Oopsacas</taxon>
    </lineage>
</organism>
<keyword evidence="3 6" id="KW-0808">Transferase</keyword>
<evidence type="ECO:0000256" key="4">
    <source>
        <dbReference type="ARBA" id="ARBA00022695"/>
    </source>
</evidence>
<keyword evidence="6" id="KW-0520">NAD</keyword>
<accession>A0AAV7KEW4</accession>
<dbReference type="InterPro" id="IPR000768">
    <property type="entry name" value="ART"/>
</dbReference>
<dbReference type="SUPFAM" id="SSF56399">
    <property type="entry name" value="ADP-ribosylation"/>
    <property type="match status" value="1"/>
</dbReference>
<dbReference type="PROSITE" id="PS51996">
    <property type="entry name" value="TR_MART"/>
    <property type="match status" value="1"/>
</dbReference>
<keyword evidence="4" id="KW-0548">Nucleotidyltransferase</keyword>
<evidence type="ECO:0000256" key="2">
    <source>
        <dbReference type="ARBA" id="ARBA00022676"/>
    </source>
</evidence>
<dbReference type="AlphaFoldDB" id="A0AAV7KEW4"/>
<evidence type="ECO:0000256" key="3">
    <source>
        <dbReference type="ARBA" id="ARBA00022679"/>
    </source>
</evidence>
<comment type="catalytic activity">
    <reaction evidence="5 6">
        <text>L-arginyl-[protein] + NAD(+) = N(omega)-(ADP-D-ribosyl)-L-arginyl-[protein] + nicotinamide + H(+)</text>
        <dbReference type="Rhea" id="RHEA:19149"/>
        <dbReference type="Rhea" id="RHEA-COMP:10532"/>
        <dbReference type="Rhea" id="RHEA-COMP:15087"/>
        <dbReference type="ChEBI" id="CHEBI:15378"/>
        <dbReference type="ChEBI" id="CHEBI:17154"/>
        <dbReference type="ChEBI" id="CHEBI:29965"/>
        <dbReference type="ChEBI" id="CHEBI:57540"/>
        <dbReference type="ChEBI" id="CHEBI:142554"/>
        <dbReference type="EC" id="2.4.2.31"/>
    </reaction>
</comment>
<keyword evidence="6" id="KW-0521">NADP</keyword>
<comment type="caution">
    <text evidence="7">The sequence shown here is derived from an EMBL/GenBank/DDBJ whole genome shotgun (WGS) entry which is preliminary data.</text>
</comment>
<dbReference type="GO" id="GO:0106274">
    <property type="term" value="F:NAD+-protein-arginine ADP-ribosyltransferase activity"/>
    <property type="evidence" value="ECO:0007669"/>
    <property type="project" value="UniProtKB-EC"/>
</dbReference>
<dbReference type="EC" id="2.4.2.31" evidence="6"/>
<evidence type="ECO:0000313" key="7">
    <source>
        <dbReference type="EMBL" id="KAI6659803.1"/>
    </source>
</evidence>
<dbReference type="EMBL" id="JAKMXF010000048">
    <property type="protein sequence ID" value="KAI6659803.1"/>
    <property type="molecule type" value="Genomic_DNA"/>
</dbReference>
<dbReference type="Pfam" id="PF01129">
    <property type="entry name" value="ART"/>
    <property type="match status" value="1"/>
</dbReference>
<evidence type="ECO:0000256" key="6">
    <source>
        <dbReference type="RuleBase" id="RU361228"/>
    </source>
</evidence>
<evidence type="ECO:0000256" key="1">
    <source>
        <dbReference type="ARBA" id="ARBA00009558"/>
    </source>
</evidence>
<protein>
    <recommendedName>
        <fullName evidence="6">NAD(P)(+)--arginine ADP-ribosyltransferase</fullName>
        <ecNumber evidence="6">2.4.2.31</ecNumber>
    </recommendedName>
    <alternativeName>
        <fullName evidence="6">Mono(ADP-ribosyl)transferase</fullName>
    </alternativeName>
</protein>
<dbReference type="GO" id="GO:0016779">
    <property type="term" value="F:nucleotidyltransferase activity"/>
    <property type="evidence" value="ECO:0007669"/>
    <property type="project" value="UniProtKB-KW"/>
</dbReference>
<keyword evidence="2 6" id="KW-0328">Glycosyltransferase</keyword>
<dbReference type="Gene3D" id="3.90.176.10">
    <property type="entry name" value="Toxin ADP-ribosyltransferase, Chain A, domain 1"/>
    <property type="match status" value="1"/>
</dbReference>
<evidence type="ECO:0000313" key="8">
    <source>
        <dbReference type="Proteomes" id="UP001165289"/>
    </source>
</evidence>
<reference evidence="7 8" key="1">
    <citation type="journal article" date="2023" name="BMC Biol.">
        <title>The compact genome of the sponge Oopsacas minuta (Hexactinellida) is lacking key metazoan core genes.</title>
        <authorList>
            <person name="Santini S."/>
            <person name="Schenkelaars Q."/>
            <person name="Jourda C."/>
            <person name="Duchesne M."/>
            <person name="Belahbib H."/>
            <person name="Rocher C."/>
            <person name="Selva M."/>
            <person name="Riesgo A."/>
            <person name="Vervoort M."/>
            <person name="Leys S.P."/>
            <person name="Kodjabachian L."/>
            <person name="Le Bivic A."/>
            <person name="Borchiellini C."/>
            <person name="Claverie J.M."/>
            <person name="Renard E."/>
        </authorList>
    </citation>
    <scope>NUCLEOTIDE SEQUENCE [LARGE SCALE GENOMIC DNA]</scope>
    <source>
        <strain evidence="7">SPO-2</strain>
    </source>
</reference>
<comment type="similarity">
    <text evidence="1 6">Belongs to the Arg-specific ADP-ribosyltransferase family.</text>
</comment>
<dbReference type="Proteomes" id="UP001165289">
    <property type="component" value="Unassembled WGS sequence"/>
</dbReference>
<evidence type="ECO:0000256" key="5">
    <source>
        <dbReference type="ARBA" id="ARBA00047597"/>
    </source>
</evidence>
<keyword evidence="8" id="KW-1185">Reference proteome</keyword>